<dbReference type="KEGG" id="rha:RHA1_ro04490"/>
<sequence length="66" mass="6756">MTLHLAQPSDLLGLVGQTVGTTGPLGTTVTAAQRKPAGIEVAFGFTYDIEGAQRPPCIAGGAVLYR</sequence>
<dbReference type="RefSeq" id="WP_011596880.1">
    <property type="nucleotide sequence ID" value="NC_008268.1"/>
</dbReference>
<reference evidence="2" key="1">
    <citation type="journal article" date="2006" name="Proc. Natl. Acad. Sci. U.S.A.">
        <title>The complete genome of Rhodococcus sp. RHA1 provides insights into a catabolic powerhouse.</title>
        <authorList>
            <person name="McLeod M.P."/>
            <person name="Warren R.L."/>
            <person name="Hsiao W.W.L."/>
            <person name="Araki N."/>
            <person name="Myhre M."/>
            <person name="Fernandes C."/>
            <person name="Miyazawa D."/>
            <person name="Wong W."/>
            <person name="Lillquist A.L."/>
            <person name="Wang D."/>
            <person name="Dosanjh M."/>
            <person name="Hara H."/>
            <person name="Petrescu A."/>
            <person name="Morin R.D."/>
            <person name="Yang G."/>
            <person name="Stott J.M."/>
            <person name="Schein J.E."/>
            <person name="Shin H."/>
            <person name="Smailus D."/>
            <person name="Siddiqui A.S."/>
            <person name="Marra M.A."/>
            <person name="Jones S.J.M."/>
            <person name="Holt R."/>
            <person name="Brinkman F.S.L."/>
            <person name="Miyauchi K."/>
            <person name="Fukuda M."/>
            <person name="Davies J.E."/>
            <person name="Mohn W.W."/>
            <person name="Eltis L.D."/>
        </authorList>
    </citation>
    <scope>NUCLEOTIDE SEQUENCE [LARGE SCALE GENOMIC DNA]</scope>
    <source>
        <strain evidence="2">RHA1</strain>
    </source>
</reference>
<evidence type="ECO:0000313" key="2">
    <source>
        <dbReference type="Proteomes" id="UP000008710"/>
    </source>
</evidence>
<evidence type="ECO:0000313" key="1">
    <source>
        <dbReference type="EMBL" id="ABG96276.1"/>
    </source>
</evidence>
<dbReference type="EMBL" id="CP000431">
    <property type="protein sequence ID" value="ABG96276.1"/>
    <property type="molecule type" value="Genomic_DNA"/>
</dbReference>
<protein>
    <submittedName>
        <fullName evidence="1">Uncharacterized protein</fullName>
    </submittedName>
</protein>
<name>Q0S860_RHOJR</name>
<dbReference type="AlphaFoldDB" id="Q0S860"/>
<dbReference type="OrthoDB" id="9801735at2"/>
<dbReference type="PATRIC" id="fig|101510.16.peg.4524"/>
<gene>
    <name evidence="1" type="ordered locus">RHA1_ro04490</name>
</gene>
<proteinExistence type="predicted"/>
<dbReference type="HOGENOM" id="CLU_2828378_0_0_11"/>
<accession>Q0S860</accession>
<organism evidence="1 2">
    <name type="scientific">Rhodococcus jostii (strain RHA1)</name>
    <dbReference type="NCBI Taxonomy" id="101510"/>
    <lineage>
        <taxon>Bacteria</taxon>
        <taxon>Bacillati</taxon>
        <taxon>Actinomycetota</taxon>
        <taxon>Actinomycetes</taxon>
        <taxon>Mycobacteriales</taxon>
        <taxon>Nocardiaceae</taxon>
        <taxon>Rhodococcus</taxon>
    </lineage>
</organism>
<dbReference type="Proteomes" id="UP000008710">
    <property type="component" value="Chromosome"/>
</dbReference>